<feature type="compositionally biased region" description="Polar residues" evidence="3">
    <location>
        <begin position="188"/>
        <end position="201"/>
    </location>
</feature>
<accession>A0A0K6FU48</accession>
<feature type="region of interest" description="Disordered" evidence="3">
    <location>
        <begin position="136"/>
        <end position="218"/>
    </location>
</feature>
<feature type="signal peptide" evidence="4">
    <location>
        <begin position="1"/>
        <end position="17"/>
    </location>
</feature>
<evidence type="ECO:0000313" key="6">
    <source>
        <dbReference type="EMBL" id="CUA69815.1"/>
    </source>
</evidence>
<dbReference type="Pfam" id="PF01476">
    <property type="entry name" value="LysM"/>
    <property type="match status" value="2"/>
</dbReference>
<dbReference type="InterPro" id="IPR052210">
    <property type="entry name" value="LysM1-like"/>
</dbReference>
<dbReference type="AlphaFoldDB" id="A0A0K6FU48"/>
<dbReference type="PANTHER" id="PTHR34997:SF1">
    <property type="entry name" value="PEPTIDOGLYCAN-BINDING LYSIN DOMAIN"/>
    <property type="match status" value="1"/>
</dbReference>
<dbReference type="GO" id="GO:0140423">
    <property type="term" value="P:effector-mediated suppression of host pattern-triggered immunity signaling"/>
    <property type="evidence" value="ECO:0000269"/>
    <property type="project" value="PHI-base"/>
</dbReference>
<feature type="compositionally biased region" description="Acidic residues" evidence="3">
    <location>
        <begin position="202"/>
        <end position="218"/>
    </location>
</feature>
<evidence type="ECO:0000259" key="5">
    <source>
        <dbReference type="PROSITE" id="PS51782"/>
    </source>
</evidence>
<keyword evidence="7" id="KW-1185">Reference proteome</keyword>
<evidence type="ECO:0000313" key="7">
    <source>
        <dbReference type="Proteomes" id="UP000044841"/>
    </source>
</evidence>
<keyword evidence="2" id="KW-0843">Virulence</keyword>
<dbReference type="PROSITE" id="PS51782">
    <property type="entry name" value="LYSM"/>
    <property type="match status" value="2"/>
</dbReference>
<evidence type="ECO:0000256" key="4">
    <source>
        <dbReference type="SAM" id="SignalP"/>
    </source>
</evidence>
<evidence type="ECO:0000256" key="1">
    <source>
        <dbReference type="ARBA" id="ARBA00022669"/>
    </source>
</evidence>
<dbReference type="GO" id="GO:0008061">
    <property type="term" value="F:chitin binding"/>
    <property type="evidence" value="ECO:0000314"/>
    <property type="project" value="PHI-base"/>
</dbReference>
<dbReference type="InterPro" id="IPR036779">
    <property type="entry name" value="LysM_dom_sf"/>
</dbReference>
<dbReference type="InterPro" id="IPR018392">
    <property type="entry name" value="LysM"/>
</dbReference>
<organism evidence="6 7">
    <name type="scientific">Rhizoctonia solani</name>
    <dbReference type="NCBI Taxonomy" id="456999"/>
    <lineage>
        <taxon>Eukaryota</taxon>
        <taxon>Fungi</taxon>
        <taxon>Dikarya</taxon>
        <taxon>Basidiomycota</taxon>
        <taxon>Agaricomycotina</taxon>
        <taxon>Agaricomycetes</taxon>
        <taxon>Cantharellales</taxon>
        <taxon>Ceratobasidiaceae</taxon>
        <taxon>Rhizoctonia</taxon>
    </lineage>
</organism>
<dbReference type="CDD" id="cd00118">
    <property type="entry name" value="LysM"/>
    <property type="match status" value="1"/>
</dbReference>
<evidence type="ECO:0000256" key="3">
    <source>
        <dbReference type="SAM" id="MobiDB-lite"/>
    </source>
</evidence>
<name>A0A0K6FU48_9AGAM</name>
<reference evidence="6 7" key="1">
    <citation type="submission" date="2015-07" db="EMBL/GenBank/DDBJ databases">
        <authorList>
            <person name="Noorani M."/>
        </authorList>
    </citation>
    <scope>NUCLEOTIDE SEQUENCE [LARGE SCALE GENOMIC DNA]</scope>
    <source>
        <strain evidence="6">BBA 69670</strain>
    </source>
</reference>
<feature type="domain" description="LysM" evidence="5">
    <location>
        <begin position="78"/>
        <end position="124"/>
    </location>
</feature>
<protein>
    <recommendedName>
        <fullName evidence="5">LysM domain-containing protein</fullName>
    </recommendedName>
</protein>
<dbReference type="SUPFAM" id="SSF54106">
    <property type="entry name" value="LysM domain"/>
    <property type="match status" value="2"/>
</dbReference>
<gene>
    <name evidence="6" type="ORF">RSOLAG22IIIB_04067</name>
</gene>
<dbReference type="GO" id="GO:0005576">
    <property type="term" value="C:extracellular region"/>
    <property type="evidence" value="ECO:0000314"/>
    <property type="project" value="PHI-base"/>
</dbReference>
<dbReference type="SMART" id="SM00257">
    <property type="entry name" value="LysM"/>
    <property type="match status" value="2"/>
</dbReference>
<dbReference type="EMBL" id="CYGV01001001">
    <property type="protein sequence ID" value="CUA69815.1"/>
    <property type="molecule type" value="Genomic_DNA"/>
</dbReference>
<dbReference type="Gene3D" id="3.10.350.10">
    <property type="entry name" value="LysM domain"/>
    <property type="match status" value="2"/>
</dbReference>
<feature type="domain" description="LysM" evidence="5">
    <location>
        <begin position="22"/>
        <end position="69"/>
    </location>
</feature>
<dbReference type="Proteomes" id="UP000044841">
    <property type="component" value="Unassembled WGS sequence"/>
</dbReference>
<sequence>MFTKLLIASALASAAFATECARTYTVKEGDWCDTISAANNASTYQLSTVNADKINDACTNLEVGQELCLGIKGQDCTITHNVVYGDTCDKIMQAANINATMLYTNNPQIDEYCSNIYIGEVLCVAGVYAAPEPIPDRQVGAPGGEPAGPPAATPYAEAKPKVVEAPASNQNTTSVYNDPVTPPAPSPENKQPDASSYNNGGSEDDDLPECEDPNDDGY</sequence>
<dbReference type="GO" id="GO:0140319">
    <property type="term" value="F:receptor decoy activity"/>
    <property type="evidence" value="ECO:0000314"/>
    <property type="project" value="PHI-base"/>
</dbReference>
<keyword evidence="1" id="KW-0147">Chitin-binding</keyword>
<proteinExistence type="predicted"/>
<feature type="compositionally biased region" description="Polar residues" evidence="3">
    <location>
        <begin position="167"/>
        <end position="176"/>
    </location>
</feature>
<feature type="chain" id="PRO_5005502581" description="LysM domain-containing protein" evidence="4">
    <location>
        <begin position="18"/>
        <end position="218"/>
    </location>
</feature>
<keyword evidence="4" id="KW-0732">Signal</keyword>
<dbReference type="PANTHER" id="PTHR34997">
    <property type="entry name" value="AM15"/>
    <property type="match status" value="1"/>
</dbReference>
<evidence type="ECO:0000256" key="2">
    <source>
        <dbReference type="ARBA" id="ARBA00023026"/>
    </source>
</evidence>